<keyword evidence="3" id="KW-0378">Hydrolase</keyword>
<keyword evidence="4" id="KW-0862">Zinc</keyword>
<organism evidence="5 6">
    <name type="scientific">Clathrospora elynae</name>
    <dbReference type="NCBI Taxonomy" id="706981"/>
    <lineage>
        <taxon>Eukaryota</taxon>
        <taxon>Fungi</taxon>
        <taxon>Dikarya</taxon>
        <taxon>Ascomycota</taxon>
        <taxon>Pezizomycotina</taxon>
        <taxon>Dothideomycetes</taxon>
        <taxon>Pleosporomycetidae</taxon>
        <taxon>Pleosporales</taxon>
        <taxon>Diademaceae</taxon>
        <taxon>Clathrospora</taxon>
    </lineage>
</organism>
<sequence>MMANTNVSLPRTDAFVELSLLDGGSFVGDLSRMQPGASGSVRIYNWAFYILHQGKHILWDLGLDKDRSCYTPWVNKSMLEHVNHVGPRRTIVQQLSERRVSAVEIDTVFHAHWDHSRPISDDFLNATAYFGPGTREACRPGHLRDQSLQWDGRFFDPNLAPRTLDYFGDGSFWILDAPGHMPGNIAGAARLRQGEWVLLGSDSIAEFRGSGNETMSLHTDLAAARDTITKIKMLEKEYGVHTALAHDASWLKKGTDRVLMSLLDDYMKEAATEKIPYDWIP</sequence>
<comment type="similarity">
    <text evidence="1">Belongs to the metallo-beta-lactamase superfamily.</text>
</comment>
<evidence type="ECO:0000313" key="5">
    <source>
        <dbReference type="EMBL" id="KAF1937901.1"/>
    </source>
</evidence>
<dbReference type="AlphaFoldDB" id="A0A6A5SB99"/>
<dbReference type="PANTHER" id="PTHR42978:SF4">
    <property type="entry name" value="METALLO-BETA-LACTAMASE DOMAIN-CONTAINING PROTEIN"/>
    <property type="match status" value="1"/>
</dbReference>
<evidence type="ECO:0000256" key="3">
    <source>
        <dbReference type="ARBA" id="ARBA00022801"/>
    </source>
</evidence>
<dbReference type="CDD" id="cd07730">
    <property type="entry name" value="metallo-hydrolase-like_MBL-fold"/>
    <property type="match status" value="1"/>
</dbReference>
<dbReference type="PANTHER" id="PTHR42978">
    <property type="entry name" value="QUORUM-QUENCHING LACTONASE YTNP-RELATED-RELATED"/>
    <property type="match status" value="1"/>
</dbReference>
<evidence type="ECO:0000256" key="1">
    <source>
        <dbReference type="ARBA" id="ARBA00007749"/>
    </source>
</evidence>
<dbReference type="Proteomes" id="UP000800038">
    <property type="component" value="Unassembled WGS sequence"/>
</dbReference>
<keyword evidence="2" id="KW-0479">Metal-binding</keyword>
<evidence type="ECO:0000313" key="6">
    <source>
        <dbReference type="Proteomes" id="UP000800038"/>
    </source>
</evidence>
<proteinExistence type="inferred from homology"/>
<name>A0A6A5SB99_9PLEO</name>
<dbReference type="InterPro" id="IPR051013">
    <property type="entry name" value="MBL_superfamily_lactonases"/>
</dbReference>
<dbReference type="Gene3D" id="3.60.15.10">
    <property type="entry name" value="Ribonuclease Z/Hydroxyacylglutathione hydrolase-like"/>
    <property type="match status" value="1"/>
</dbReference>
<accession>A0A6A5SB99</accession>
<dbReference type="InterPro" id="IPR036866">
    <property type="entry name" value="RibonucZ/Hydroxyglut_hydro"/>
</dbReference>
<evidence type="ECO:0000256" key="2">
    <source>
        <dbReference type="ARBA" id="ARBA00022723"/>
    </source>
</evidence>
<dbReference type="OrthoDB" id="10250730at2759"/>
<dbReference type="GO" id="GO:0046872">
    <property type="term" value="F:metal ion binding"/>
    <property type="evidence" value="ECO:0007669"/>
    <property type="project" value="UniProtKB-KW"/>
</dbReference>
<dbReference type="SUPFAM" id="SSF56281">
    <property type="entry name" value="Metallo-hydrolase/oxidoreductase"/>
    <property type="match status" value="1"/>
</dbReference>
<gene>
    <name evidence="5" type="ORF">EJ02DRAFT_505734</name>
</gene>
<evidence type="ECO:0008006" key="7">
    <source>
        <dbReference type="Google" id="ProtNLM"/>
    </source>
</evidence>
<evidence type="ECO:0000256" key="4">
    <source>
        <dbReference type="ARBA" id="ARBA00022833"/>
    </source>
</evidence>
<dbReference type="GO" id="GO:0016787">
    <property type="term" value="F:hydrolase activity"/>
    <property type="evidence" value="ECO:0007669"/>
    <property type="project" value="UniProtKB-KW"/>
</dbReference>
<dbReference type="EMBL" id="ML976122">
    <property type="protein sequence ID" value="KAF1937901.1"/>
    <property type="molecule type" value="Genomic_DNA"/>
</dbReference>
<reference evidence="5" key="1">
    <citation type="journal article" date="2020" name="Stud. Mycol.">
        <title>101 Dothideomycetes genomes: a test case for predicting lifestyles and emergence of pathogens.</title>
        <authorList>
            <person name="Haridas S."/>
            <person name="Albert R."/>
            <person name="Binder M."/>
            <person name="Bloem J."/>
            <person name="Labutti K."/>
            <person name="Salamov A."/>
            <person name="Andreopoulos B."/>
            <person name="Baker S."/>
            <person name="Barry K."/>
            <person name="Bills G."/>
            <person name="Bluhm B."/>
            <person name="Cannon C."/>
            <person name="Castanera R."/>
            <person name="Culley D."/>
            <person name="Daum C."/>
            <person name="Ezra D."/>
            <person name="Gonzalez J."/>
            <person name="Henrissat B."/>
            <person name="Kuo A."/>
            <person name="Liang C."/>
            <person name="Lipzen A."/>
            <person name="Lutzoni F."/>
            <person name="Magnuson J."/>
            <person name="Mondo S."/>
            <person name="Nolan M."/>
            <person name="Ohm R."/>
            <person name="Pangilinan J."/>
            <person name="Park H.-J."/>
            <person name="Ramirez L."/>
            <person name="Alfaro M."/>
            <person name="Sun H."/>
            <person name="Tritt A."/>
            <person name="Yoshinaga Y."/>
            <person name="Zwiers L.-H."/>
            <person name="Turgeon B."/>
            <person name="Goodwin S."/>
            <person name="Spatafora J."/>
            <person name="Crous P."/>
            <person name="Grigoriev I."/>
        </authorList>
    </citation>
    <scope>NUCLEOTIDE SEQUENCE</scope>
    <source>
        <strain evidence="5">CBS 161.51</strain>
    </source>
</reference>
<keyword evidence="6" id="KW-1185">Reference proteome</keyword>
<protein>
    <recommendedName>
        <fullName evidence="7">Metallo-hydrolase/oxidoreductase</fullName>
    </recommendedName>
</protein>